<keyword evidence="9 12" id="KW-0804">Transcription</keyword>
<reference evidence="16 17" key="1">
    <citation type="submission" date="2017-09" db="EMBL/GenBank/DDBJ databases">
        <authorList>
            <person name="Ehlers B."/>
            <person name="Leendertz F.H."/>
        </authorList>
    </citation>
    <scope>NUCLEOTIDE SEQUENCE [LARGE SCALE GENOMIC DNA]</scope>
    <source>
        <strain evidence="16 17">CGMCC 4.6857</strain>
    </source>
</reference>
<dbReference type="GO" id="GO:0006281">
    <property type="term" value="P:DNA repair"/>
    <property type="evidence" value="ECO:0007669"/>
    <property type="project" value="UniProtKB-UniRule"/>
</dbReference>
<comment type="similarity">
    <text evidence="1 12 13">Belongs to the peptidase S24 family.</text>
</comment>
<dbReference type="InterPro" id="IPR036388">
    <property type="entry name" value="WH-like_DNA-bd_sf"/>
</dbReference>
<dbReference type="Gene3D" id="1.10.10.10">
    <property type="entry name" value="Winged helix-like DNA-binding domain superfamily/Winged helix DNA-binding domain"/>
    <property type="match status" value="1"/>
</dbReference>
<dbReference type="Pfam" id="PF00717">
    <property type="entry name" value="Peptidase_S24"/>
    <property type="match status" value="1"/>
</dbReference>
<feature type="active site" description="For autocatalytic cleavage activity" evidence="12">
    <location>
        <position position="163"/>
    </location>
</feature>
<keyword evidence="2 12" id="KW-0678">Repressor</keyword>
<comment type="function">
    <text evidence="12">Represses a number of genes involved in the response to DNA damage (SOS response), including recA and lexA. In the presence of single-stranded DNA, RecA interacts with LexA causing an autocatalytic cleavage which disrupts the DNA-binding part of LexA, leading to derepression of the SOS regulon and eventually DNA repair.</text>
</comment>
<comment type="catalytic activity">
    <reaction evidence="12">
        <text>Hydrolysis of Ala-|-Gly bond in repressor LexA.</text>
        <dbReference type="EC" id="3.4.21.88"/>
    </reaction>
</comment>
<dbReference type="FunFam" id="2.10.109.10:FF:000001">
    <property type="entry name" value="LexA repressor"/>
    <property type="match status" value="1"/>
</dbReference>
<keyword evidence="5 12" id="KW-0378">Hydrolase</keyword>
<dbReference type="InterPro" id="IPR006199">
    <property type="entry name" value="LexA_DNA-bd_dom"/>
</dbReference>
<dbReference type="GO" id="GO:0004252">
    <property type="term" value="F:serine-type endopeptidase activity"/>
    <property type="evidence" value="ECO:0007669"/>
    <property type="project" value="UniProtKB-UniRule"/>
</dbReference>
<organism evidence="16 17">
    <name type="scientific">Paractinoplanes atraurantiacus</name>
    <dbReference type="NCBI Taxonomy" id="1036182"/>
    <lineage>
        <taxon>Bacteria</taxon>
        <taxon>Bacillati</taxon>
        <taxon>Actinomycetota</taxon>
        <taxon>Actinomycetes</taxon>
        <taxon>Micromonosporales</taxon>
        <taxon>Micromonosporaceae</taxon>
        <taxon>Paractinoplanes</taxon>
    </lineage>
</organism>
<keyword evidence="7 12" id="KW-0805">Transcription regulation</keyword>
<sequence length="202" mass="21507">MTSPDDVHLSKRQRQIYAMIRDWIDRHGYPPTIREIGAAVGLDSPSSVAHQLGVLEERGLIRRGARGSRAIDIRTPGDGNVSVPVLGAIAAGAPILADEHVEEQLTLPVSLVGKGTLFALRVKGDSMVDAAICDGDTVVVRQQQVAEDGEIVAAMLDGEATVKVLRRSNGHVELVPRNAAYDVIPGDGATILGKVVSVLRRI</sequence>
<dbReference type="SUPFAM" id="SSF51306">
    <property type="entry name" value="LexA/Signal peptidase"/>
    <property type="match status" value="1"/>
</dbReference>
<dbReference type="GO" id="GO:0003677">
    <property type="term" value="F:DNA binding"/>
    <property type="evidence" value="ECO:0007669"/>
    <property type="project" value="UniProtKB-UniRule"/>
</dbReference>
<keyword evidence="11 12" id="KW-0742">SOS response</keyword>
<dbReference type="PANTHER" id="PTHR33516:SF2">
    <property type="entry name" value="LEXA REPRESSOR-RELATED"/>
    <property type="match status" value="1"/>
</dbReference>
<dbReference type="Pfam" id="PF01726">
    <property type="entry name" value="LexA_DNA_bind"/>
    <property type="match status" value="1"/>
</dbReference>
<evidence type="ECO:0000313" key="17">
    <source>
        <dbReference type="Proteomes" id="UP000219612"/>
    </source>
</evidence>
<evidence type="ECO:0000256" key="6">
    <source>
        <dbReference type="ARBA" id="ARBA00022813"/>
    </source>
</evidence>
<feature type="site" description="Cleavage; by autolysis" evidence="12">
    <location>
        <begin position="91"/>
        <end position="92"/>
    </location>
</feature>
<keyword evidence="10 12" id="KW-0234">DNA repair</keyword>
<dbReference type="InterPro" id="IPR039418">
    <property type="entry name" value="LexA-like"/>
</dbReference>
<proteinExistence type="inferred from homology"/>
<protein>
    <recommendedName>
        <fullName evidence="12">LexA repressor</fullName>
        <ecNumber evidence="12">3.4.21.88</ecNumber>
    </recommendedName>
</protein>
<evidence type="ECO:0000256" key="12">
    <source>
        <dbReference type="HAMAP-Rule" id="MF_00015"/>
    </source>
</evidence>
<dbReference type="RefSeq" id="WP_097319324.1">
    <property type="nucleotide sequence ID" value="NZ_OBDY01000003.1"/>
</dbReference>
<dbReference type="GO" id="GO:0045892">
    <property type="term" value="P:negative regulation of DNA-templated transcription"/>
    <property type="evidence" value="ECO:0007669"/>
    <property type="project" value="UniProtKB-UniRule"/>
</dbReference>
<feature type="DNA-binding region" description="H-T-H motif" evidence="12">
    <location>
        <begin position="33"/>
        <end position="53"/>
    </location>
</feature>
<dbReference type="AlphaFoldDB" id="A0A285GYB4"/>
<comment type="subunit">
    <text evidence="12">Homodimer.</text>
</comment>
<keyword evidence="17" id="KW-1185">Reference proteome</keyword>
<dbReference type="EMBL" id="OBDY01000003">
    <property type="protein sequence ID" value="SNY28458.1"/>
    <property type="molecule type" value="Genomic_DNA"/>
</dbReference>
<keyword evidence="8 12" id="KW-0238">DNA-binding</keyword>
<evidence type="ECO:0000259" key="15">
    <source>
        <dbReference type="Pfam" id="PF01726"/>
    </source>
</evidence>
<gene>
    <name evidence="12" type="primary">lexA</name>
    <name evidence="16" type="ORF">SAMN05421748_10385</name>
</gene>
<evidence type="ECO:0000256" key="4">
    <source>
        <dbReference type="ARBA" id="ARBA00022763"/>
    </source>
</evidence>
<accession>A0A285GYB4</accession>
<keyword evidence="6 12" id="KW-0068">Autocatalytic cleavage</keyword>
<evidence type="ECO:0000256" key="13">
    <source>
        <dbReference type="RuleBase" id="RU003991"/>
    </source>
</evidence>
<evidence type="ECO:0000256" key="3">
    <source>
        <dbReference type="ARBA" id="ARBA00022705"/>
    </source>
</evidence>
<dbReference type="EC" id="3.4.21.88" evidence="12"/>
<feature type="domain" description="LexA repressor DNA-binding" evidence="15">
    <location>
        <begin position="8"/>
        <end position="70"/>
    </location>
</feature>
<dbReference type="InterPro" id="IPR006197">
    <property type="entry name" value="Peptidase_S24_LexA"/>
</dbReference>
<dbReference type="GO" id="GO:0009432">
    <property type="term" value="P:SOS response"/>
    <property type="evidence" value="ECO:0007669"/>
    <property type="project" value="UniProtKB-UniRule"/>
</dbReference>
<evidence type="ECO:0000256" key="2">
    <source>
        <dbReference type="ARBA" id="ARBA00022491"/>
    </source>
</evidence>
<dbReference type="InterPro" id="IPR015927">
    <property type="entry name" value="Peptidase_S24_S26A/B/C"/>
</dbReference>
<dbReference type="GO" id="GO:0006508">
    <property type="term" value="P:proteolysis"/>
    <property type="evidence" value="ECO:0007669"/>
    <property type="project" value="InterPro"/>
</dbReference>
<dbReference type="PRINTS" id="PR00726">
    <property type="entry name" value="LEXASERPTASE"/>
</dbReference>
<evidence type="ECO:0000256" key="9">
    <source>
        <dbReference type="ARBA" id="ARBA00023163"/>
    </source>
</evidence>
<dbReference type="InterPro" id="IPR006200">
    <property type="entry name" value="LexA"/>
</dbReference>
<evidence type="ECO:0000256" key="8">
    <source>
        <dbReference type="ARBA" id="ARBA00023125"/>
    </source>
</evidence>
<dbReference type="SUPFAM" id="SSF46785">
    <property type="entry name" value="Winged helix' DNA-binding domain"/>
    <property type="match status" value="1"/>
</dbReference>
<dbReference type="PANTHER" id="PTHR33516">
    <property type="entry name" value="LEXA REPRESSOR"/>
    <property type="match status" value="1"/>
</dbReference>
<dbReference type="Gene3D" id="2.10.109.10">
    <property type="entry name" value="Umud Fragment, subunit A"/>
    <property type="match status" value="1"/>
</dbReference>
<keyword evidence="4 12" id="KW-0227">DNA damage</keyword>
<evidence type="ECO:0000256" key="7">
    <source>
        <dbReference type="ARBA" id="ARBA00023015"/>
    </source>
</evidence>
<evidence type="ECO:0000313" key="16">
    <source>
        <dbReference type="EMBL" id="SNY28458.1"/>
    </source>
</evidence>
<dbReference type="InterPro" id="IPR050077">
    <property type="entry name" value="LexA_repressor"/>
</dbReference>
<dbReference type="InterPro" id="IPR036286">
    <property type="entry name" value="LexA/Signal_pep-like_sf"/>
</dbReference>
<keyword evidence="3 12" id="KW-0235">DNA replication</keyword>
<feature type="domain" description="Peptidase S24/S26A/S26B/S26C" evidence="14">
    <location>
        <begin position="84"/>
        <end position="196"/>
    </location>
</feature>
<feature type="active site" description="For autocatalytic cleavage activity" evidence="12">
    <location>
        <position position="126"/>
    </location>
</feature>
<evidence type="ECO:0000256" key="5">
    <source>
        <dbReference type="ARBA" id="ARBA00022801"/>
    </source>
</evidence>
<dbReference type="OrthoDB" id="9802364at2"/>
<dbReference type="InterPro" id="IPR036390">
    <property type="entry name" value="WH_DNA-bd_sf"/>
</dbReference>
<evidence type="ECO:0000259" key="14">
    <source>
        <dbReference type="Pfam" id="PF00717"/>
    </source>
</evidence>
<dbReference type="CDD" id="cd06529">
    <property type="entry name" value="S24_LexA-like"/>
    <property type="match status" value="1"/>
</dbReference>
<evidence type="ECO:0000256" key="10">
    <source>
        <dbReference type="ARBA" id="ARBA00023204"/>
    </source>
</evidence>
<evidence type="ECO:0000256" key="11">
    <source>
        <dbReference type="ARBA" id="ARBA00023236"/>
    </source>
</evidence>
<dbReference type="GO" id="GO:0006260">
    <property type="term" value="P:DNA replication"/>
    <property type="evidence" value="ECO:0007669"/>
    <property type="project" value="UniProtKB-UniRule"/>
</dbReference>
<name>A0A285GYB4_9ACTN</name>
<evidence type="ECO:0000256" key="1">
    <source>
        <dbReference type="ARBA" id="ARBA00007484"/>
    </source>
</evidence>
<dbReference type="HAMAP" id="MF_00015">
    <property type="entry name" value="LexA"/>
    <property type="match status" value="1"/>
</dbReference>
<dbReference type="NCBIfam" id="TIGR00498">
    <property type="entry name" value="lexA"/>
    <property type="match status" value="1"/>
</dbReference>
<dbReference type="Proteomes" id="UP000219612">
    <property type="component" value="Unassembled WGS sequence"/>
</dbReference>